<dbReference type="InterPro" id="IPR029063">
    <property type="entry name" value="SAM-dependent_MTases_sf"/>
</dbReference>
<protein>
    <recommendedName>
        <fullName evidence="1">Cap-specific mRNA (nucleoside-2'-O-)-methyltransferase 1</fullName>
        <ecNumber evidence="1">2.1.1.57</ecNumber>
    </recommendedName>
    <alternativeName>
        <fullName evidence="1">Cap1 2'O-ribose methyltransferase 1</fullName>
    </alternativeName>
</protein>
<keyword evidence="1 4" id="KW-0489">Methyltransferase</keyword>
<sequence>MWLAICGPHCTNSINLFVSRVCSRLITVVSILTTRLLLQMSGEPPDSGGTKRKMGDSLGERAWKMMRSMGYEPGQGLGANAQGVVEPVAVSKQKGRHGLGLAQKFETGSAAAGGTLVQSSDPNLVWTEGTHRETADSDRVWQWRRYEACDSFSDPPDVPDSLIPVILAPDDPHAVGSPVREIQKETQFCSAHLLHELIKYKNQLDNISKSVVSESHERSNPFEHIKKGIFMNRAAMKLANMDAILRGLFTDVVPKRSILYFADVCAGPGGFSEYLLWRRCNATAISSECVSPNPDELNVEKKSHESNVSELPCLNVKGFGMTLTGPCDFREGDFLAGPPEAFLAHYGPEKNGDVTEWSNLASFAALVDRGTNHAGVHILVADGGFDVSGAYNLQEVLSKRIYLGQCLCALIVLQPGGHFLTKLFDTFTEFSVGLIYLMSQVFEEIMIIKPITSRPANSERYLLCKNLLSPCSRMAGCPAAPVKVNAKSDGAVCGSAGSKFRQKAQKLPGHDRHLHNQLLAKGSESEKEFGLLNRDEAGVVGELIEHFLAVNEALGVRELSKLSAGNTPKDILRLCSSQAILRDERFLEFITTMNQEFAQAECVALSKLLTFAHNLQLTESRQSELRTECLEKWKIGSHDRKPVPWPITSANRSVIIHSVLGDRELLKSLNMLPKEYCPNLRVKSCSEASLSQLDYFIPSRLALVCAAPSMSALSELSQSMLIYSRGSQHGDIHCTIDGDHWTRLDQVFPLLKPRLPAGTLVWGQSTYEYAPKNGRRRYALMIFDVACIYGRDCYQLPYRKRIELAKRMIDVVNFPGMYTSYLRVAPLVRMQCLPAFMENLPVLPCKDAAGPVRMYVHPDGMAFQPHGVLLLKHLMDKLNPSAFRVPRSIHKNQMSRSWCN</sequence>
<keyword evidence="1" id="KW-0539">Nucleus</keyword>
<comment type="subcellular location">
    <subcellularLocation>
        <location evidence="1">Nucleus</location>
    </subcellularLocation>
</comment>
<keyword evidence="1" id="KW-0949">S-adenosyl-L-methionine</keyword>
<dbReference type="SMART" id="SM00443">
    <property type="entry name" value="G_patch"/>
    <property type="match status" value="1"/>
</dbReference>
<accession>A0A5J4NTH8</accession>
<dbReference type="GO" id="GO:0003676">
    <property type="term" value="F:nucleic acid binding"/>
    <property type="evidence" value="ECO:0007669"/>
    <property type="project" value="UniProtKB-UniRule"/>
</dbReference>
<gene>
    <name evidence="4" type="ORF">DEA37_0000502</name>
</gene>
<dbReference type="PANTHER" id="PTHR16121:SF0">
    <property type="entry name" value="CAP-SPECIFIC MRNA (NUCLEOSIDE-2'-O-)-METHYLTRANSFERASE 1"/>
    <property type="match status" value="1"/>
</dbReference>
<dbReference type="GO" id="GO:0004483">
    <property type="term" value="F:methyltransferase cap1 activity"/>
    <property type="evidence" value="ECO:0007669"/>
    <property type="project" value="UniProtKB-UniRule"/>
</dbReference>
<dbReference type="InterPro" id="IPR000467">
    <property type="entry name" value="G_patch_dom"/>
</dbReference>
<keyword evidence="1 4" id="KW-0808">Transferase</keyword>
<dbReference type="Proteomes" id="UP000324629">
    <property type="component" value="Unassembled WGS sequence"/>
</dbReference>
<evidence type="ECO:0000313" key="5">
    <source>
        <dbReference type="Proteomes" id="UP000324629"/>
    </source>
</evidence>
<comment type="function">
    <text evidence="1">S-adenosyl-L-methionine-dependent methyltransferase that mediates RNA cap1 2'-O-ribose methylation to the 5'-cap structure of RNAs. Methylates the ribose of the first nucleotide of a m(7)GpppG-capped mRNA to produce m(7)GpppNmp (cap1).</text>
</comment>
<dbReference type="SUPFAM" id="SSF53335">
    <property type="entry name" value="S-adenosyl-L-methionine-dependent methyltransferases"/>
    <property type="match status" value="1"/>
</dbReference>
<dbReference type="GO" id="GO:0006370">
    <property type="term" value="P:7-methylguanosine mRNA capping"/>
    <property type="evidence" value="ECO:0007669"/>
    <property type="project" value="UniProtKB-UniRule"/>
</dbReference>
<keyword evidence="1" id="KW-0506">mRNA capping</keyword>
<organism evidence="4 5">
    <name type="scientific">Paragonimus westermani</name>
    <dbReference type="NCBI Taxonomy" id="34504"/>
    <lineage>
        <taxon>Eukaryota</taxon>
        <taxon>Metazoa</taxon>
        <taxon>Spiralia</taxon>
        <taxon>Lophotrochozoa</taxon>
        <taxon>Platyhelminthes</taxon>
        <taxon>Trematoda</taxon>
        <taxon>Digenea</taxon>
        <taxon>Plagiorchiida</taxon>
        <taxon>Troglotremata</taxon>
        <taxon>Troglotrematidae</taxon>
        <taxon>Paragonimus</taxon>
    </lineage>
</organism>
<feature type="domain" description="RrmJ-type SAM-dependent 2'-O-MTase" evidence="3">
    <location>
        <begin position="229"/>
        <end position="468"/>
    </location>
</feature>
<evidence type="ECO:0000259" key="2">
    <source>
        <dbReference type="PROSITE" id="PS50174"/>
    </source>
</evidence>
<evidence type="ECO:0000256" key="1">
    <source>
        <dbReference type="RuleBase" id="RU368012"/>
    </source>
</evidence>
<dbReference type="EMBL" id="QNGE01001126">
    <property type="protein sequence ID" value="KAA3678368.1"/>
    <property type="molecule type" value="Genomic_DNA"/>
</dbReference>
<feature type="domain" description="G-patch" evidence="2">
    <location>
        <begin position="58"/>
        <end position="104"/>
    </location>
</feature>
<comment type="caution">
    <text evidence="4">The sequence shown here is derived from an EMBL/GenBank/DDBJ whole genome shotgun (WGS) entry which is preliminary data.</text>
</comment>
<dbReference type="AlphaFoldDB" id="A0A5J4NTH8"/>
<dbReference type="PANTHER" id="PTHR16121">
    <property type="entry name" value="CAP-SPECIFIC MRNA (NUCLEOSIDE-2'-O-)-METHYLTRANSFERASE 1-RELATED"/>
    <property type="match status" value="1"/>
</dbReference>
<keyword evidence="1" id="KW-0507">mRNA processing</keyword>
<proteinExistence type="predicted"/>
<dbReference type="Pfam" id="PF01728">
    <property type="entry name" value="FtsJ"/>
    <property type="match status" value="1"/>
</dbReference>
<dbReference type="PROSITE" id="PS51613">
    <property type="entry name" value="SAM_MT_RRMJ"/>
    <property type="match status" value="1"/>
</dbReference>
<dbReference type="InterPro" id="IPR025816">
    <property type="entry name" value="RrmJ-type_MeTrfase"/>
</dbReference>
<dbReference type="GO" id="GO:0032259">
    <property type="term" value="P:methylation"/>
    <property type="evidence" value="ECO:0007669"/>
    <property type="project" value="UniProtKB-KW"/>
</dbReference>
<reference evidence="4 5" key="1">
    <citation type="journal article" date="2019" name="Gigascience">
        <title>Whole-genome sequence of the oriental lung fluke Paragonimus westermani.</title>
        <authorList>
            <person name="Oey H."/>
            <person name="Zakrzewski M."/>
            <person name="Narain K."/>
            <person name="Devi K.R."/>
            <person name="Agatsuma T."/>
            <person name="Nawaratna S."/>
            <person name="Gobert G.N."/>
            <person name="Jones M.K."/>
            <person name="Ragan M.A."/>
            <person name="McManus D.P."/>
            <person name="Krause L."/>
        </authorList>
    </citation>
    <scope>NUCLEOTIDE SEQUENCE [LARGE SCALE GENOMIC DNA]</scope>
    <source>
        <strain evidence="4 5">IND2009</strain>
    </source>
</reference>
<dbReference type="PROSITE" id="PS50174">
    <property type="entry name" value="G_PATCH"/>
    <property type="match status" value="1"/>
</dbReference>
<evidence type="ECO:0000313" key="4">
    <source>
        <dbReference type="EMBL" id="KAA3678368.1"/>
    </source>
</evidence>
<dbReference type="Pfam" id="PF01585">
    <property type="entry name" value="G-patch"/>
    <property type="match status" value="1"/>
</dbReference>
<dbReference type="InterPro" id="IPR050851">
    <property type="entry name" value="mRNA_Cap_2O-Ribose_MeTrfase"/>
</dbReference>
<evidence type="ECO:0000259" key="3">
    <source>
        <dbReference type="PROSITE" id="PS51613"/>
    </source>
</evidence>
<dbReference type="EC" id="2.1.1.57" evidence="1"/>
<dbReference type="Gene3D" id="3.40.50.12760">
    <property type="match status" value="2"/>
</dbReference>
<comment type="catalytic activity">
    <reaction evidence="1">
        <text>a 5'-end (N(7)-methyl 5'-triphosphoguanosine)-ribonucleoside in mRNA + S-adenosyl-L-methionine = a 5'-end (N(7)-methyl 5'-triphosphoguanosine)-(2'-O-methyl-ribonucleoside) in mRNA + S-adenosyl-L-homocysteine + H(+)</text>
        <dbReference type="Rhea" id="RHEA:67020"/>
        <dbReference type="Rhea" id="RHEA-COMP:17167"/>
        <dbReference type="Rhea" id="RHEA-COMP:17168"/>
        <dbReference type="ChEBI" id="CHEBI:15378"/>
        <dbReference type="ChEBI" id="CHEBI:57856"/>
        <dbReference type="ChEBI" id="CHEBI:59789"/>
        <dbReference type="ChEBI" id="CHEBI:156461"/>
        <dbReference type="ChEBI" id="CHEBI:167609"/>
        <dbReference type="EC" id="2.1.1.57"/>
    </reaction>
</comment>
<name>A0A5J4NTH8_9TREM</name>
<dbReference type="InterPro" id="IPR002877">
    <property type="entry name" value="RNA_MeTrfase_FtsJ_dom"/>
</dbReference>
<keyword evidence="5" id="KW-1185">Reference proteome</keyword>
<dbReference type="GO" id="GO:0016556">
    <property type="term" value="P:mRNA modification"/>
    <property type="evidence" value="ECO:0007669"/>
    <property type="project" value="UniProtKB-UniRule"/>
</dbReference>
<dbReference type="GO" id="GO:0005737">
    <property type="term" value="C:cytoplasm"/>
    <property type="evidence" value="ECO:0007669"/>
    <property type="project" value="TreeGrafter"/>
</dbReference>
<dbReference type="GO" id="GO:0005634">
    <property type="term" value="C:nucleus"/>
    <property type="evidence" value="ECO:0007669"/>
    <property type="project" value="UniProtKB-SubCell"/>
</dbReference>